<evidence type="ECO:0000313" key="1">
    <source>
        <dbReference type="EMBL" id="KON95882.1"/>
    </source>
</evidence>
<name>A0A0D1YFJ2_ANEMI</name>
<dbReference type="AlphaFoldDB" id="A0A0D1YFJ2"/>
<dbReference type="Proteomes" id="UP000182836">
    <property type="component" value="Unassembled WGS sequence"/>
</dbReference>
<reference evidence="2 4" key="2">
    <citation type="submission" date="2016-10" db="EMBL/GenBank/DDBJ databases">
        <authorList>
            <person name="de Groot N.N."/>
        </authorList>
    </citation>
    <scope>NUCLEOTIDE SEQUENCE [LARGE SCALE GENOMIC DNA]</scope>
    <source>
        <strain evidence="2 4">DSM 2895</strain>
    </source>
</reference>
<evidence type="ECO:0000313" key="2">
    <source>
        <dbReference type="EMBL" id="SDK27158.1"/>
    </source>
</evidence>
<gene>
    <name evidence="1" type="ORF">AF333_10710</name>
    <name evidence="2" type="ORF">SAMN04487909_14649</name>
</gene>
<accession>A0A0D1YFJ2</accession>
<dbReference type="EMBL" id="FNED01000046">
    <property type="protein sequence ID" value="SDK27158.1"/>
    <property type="molecule type" value="Genomic_DNA"/>
</dbReference>
<dbReference type="EMBL" id="LGUG01000004">
    <property type="protein sequence ID" value="KON95882.1"/>
    <property type="molecule type" value="Genomic_DNA"/>
</dbReference>
<keyword evidence="3" id="KW-1185">Reference proteome</keyword>
<dbReference type="Proteomes" id="UP000037269">
    <property type="component" value="Unassembled WGS sequence"/>
</dbReference>
<reference evidence="1 3" key="1">
    <citation type="submission" date="2015-07" db="EMBL/GenBank/DDBJ databases">
        <title>Fjat-14205 dsm 2895.</title>
        <authorList>
            <person name="Liu B."/>
            <person name="Wang J."/>
            <person name="Zhu Y."/>
            <person name="Liu G."/>
            <person name="Chen Q."/>
            <person name="Chen Z."/>
            <person name="Lan J."/>
            <person name="Che J."/>
            <person name="Ge C."/>
            <person name="Shi H."/>
            <person name="Pan Z."/>
            <person name="Liu X."/>
        </authorList>
    </citation>
    <scope>NUCLEOTIDE SEQUENCE [LARGE SCALE GENOMIC DNA]</scope>
    <source>
        <strain evidence="1 3">DSM 2895</strain>
    </source>
</reference>
<organism evidence="1 3">
    <name type="scientific">Aneurinibacillus migulanus</name>
    <name type="common">Bacillus migulanus</name>
    <dbReference type="NCBI Taxonomy" id="47500"/>
    <lineage>
        <taxon>Bacteria</taxon>
        <taxon>Bacillati</taxon>
        <taxon>Bacillota</taxon>
        <taxon>Bacilli</taxon>
        <taxon>Bacillales</taxon>
        <taxon>Paenibacillaceae</taxon>
        <taxon>Aneurinibacillus group</taxon>
        <taxon>Aneurinibacillus</taxon>
    </lineage>
</organism>
<evidence type="ECO:0000313" key="4">
    <source>
        <dbReference type="Proteomes" id="UP000182836"/>
    </source>
</evidence>
<protein>
    <submittedName>
        <fullName evidence="1">Uncharacterized protein</fullName>
    </submittedName>
</protein>
<dbReference type="PATRIC" id="fig|47500.8.peg.5294"/>
<evidence type="ECO:0000313" key="3">
    <source>
        <dbReference type="Proteomes" id="UP000037269"/>
    </source>
</evidence>
<sequence>MLSNFVIIYLKSVQSGAVLVNGVRKIPLAGYKKEGCVMLDAGKDKQRNRSEGAAFVVLDGNMRH</sequence>
<proteinExistence type="predicted"/>